<evidence type="ECO:0000259" key="2">
    <source>
        <dbReference type="Pfam" id="PF01764"/>
    </source>
</evidence>
<protein>
    <recommendedName>
        <fullName evidence="2">Fungal lipase-type domain-containing protein</fullName>
    </recommendedName>
</protein>
<evidence type="ECO:0000313" key="3">
    <source>
        <dbReference type="EMBL" id="KAF2300880.1"/>
    </source>
</evidence>
<feature type="domain" description="Fungal lipase-type" evidence="2">
    <location>
        <begin position="225"/>
        <end position="334"/>
    </location>
</feature>
<dbReference type="PANTHER" id="PTHR46086:SF25">
    <property type="entry name" value="TRIACYLGLYCEROL LIPASE OBL1"/>
    <property type="match status" value="1"/>
</dbReference>
<dbReference type="GO" id="GO:0004806">
    <property type="term" value="F:triacylglycerol lipase activity"/>
    <property type="evidence" value="ECO:0007669"/>
    <property type="project" value="InterPro"/>
</dbReference>
<proteinExistence type="predicted"/>
<evidence type="ECO:0000313" key="4">
    <source>
        <dbReference type="Proteomes" id="UP000467840"/>
    </source>
</evidence>
<dbReference type="InterPro" id="IPR044819">
    <property type="entry name" value="OBL-like"/>
</dbReference>
<dbReference type="Pfam" id="PF01764">
    <property type="entry name" value="Lipase_3"/>
    <property type="match status" value="1"/>
</dbReference>
<dbReference type="CDD" id="cd00519">
    <property type="entry name" value="Lipase_3"/>
    <property type="match status" value="1"/>
</dbReference>
<dbReference type="InterPro" id="IPR002921">
    <property type="entry name" value="Fungal_lipase-type"/>
</dbReference>
<gene>
    <name evidence="3" type="ORF">GH714_017990</name>
</gene>
<name>A0A6A6LHD9_HEVBR</name>
<dbReference type="SUPFAM" id="SSF53474">
    <property type="entry name" value="alpha/beta-Hydrolases"/>
    <property type="match status" value="1"/>
</dbReference>
<keyword evidence="1" id="KW-0378">Hydrolase</keyword>
<comment type="caution">
    <text evidence="3">The sequence shown here is derived from an EMBL/GenBank/DDBJ whole genome shotgun (WGS) entry which is preliminary data.</text>
</comment>
<reference evidence="3 4" key="1">
    <citation type="journal article" date="2020" name="Mol. Plant">
        <title>The Chromosome-Based Rubber Tree Genome Provides New Insights into Spurge Genome Evolution and Rubber Biosynthesis.</title>
        <authorList>
            <person name="Liu J."/>
            <person name="Shi C."/>
            <person name="Shi C.C."/>
            <person name="Li W."/>
            <person name="Zhang Q.J."/>
            <person name="Zhang Y."/>
            <person name="Li K."/>
            <person name="Lu H.F."/>
            <person name="Shi C."/>
            <person name="Zhu S.T."/>
            <person name="Xiao Z.Y."/>
            <person name="Nan H."/>
            <person name="Yue Y."/>
            <person name="Zhu X.G."/>
            <person name="Wu Y."/>
            <person name="Hong X.N."/>
            <person name="Fan G.Y."/>
            <person name="Tong Y."/>
            <person name="Zhang D."/>
            <person name="Mao C.L."/>
            <person name="Liu Y.L."/>
            <person name="Hao S.J."/>
            <person name="Liu W.Q."/>
            <person name="Lv M.Q."/>
            <person name="Zhang H.B."/>
            <person name="Liu Y."/>
            <person name="Hu-Tang G.R."/>
            <person name="Wang J.P."/>
            <person name="Wang J.H."/>
            <person name="Sun Y.H."/>
            <person name="Ni S.B."/>
            <person name="Chen W.B."/>
            <person name="Zhang X.C."/>
            <person name="Jiao Y.N."/>
            <person name="Eichler E.E."/>
            <person name="Li G.H."/>
            <person name="Liu X."/>
            <person name="Gao L.Z."/>
        </authorList>
    </citation>
    <scope>NUCLEOTIDE SEQUENCE [LARGE SCALE GENOMIC DNA]</scope>
    <source>
        <strain evidence="4">cv. GT1</strain>
        <tissue evidence="3">Leaf</tissue>
    </source>
</reference>
<dbReference type="PANTHER" id="PTHR46086">
    <property type="entry name" value="ALPHA/BETA-HYDROLASES SUPERFAMILY PROTEIN"/>
    <property type="match status" value="1"/>
</dbReference>
<dbReference type="InterPro" id="IPR029058">
    <property type="entry name" value="AB_hydrolase_fold"/>
</dbReference>
<dbReference type="AlphaFoldDB" id="A0A6A6LHD9"/>
<dbReference type="Proteomes" id="UP000467840">
    <property type="component" value="Chromosome 4"/>
</dbReference>
<sequence>MATPSPRFMLVNPFKGRKRDIFMCLVANNTSSGEKFLESSEEGISGGAADDLRWILLVSVIIRRILAIINTPLKFLGCLVDFFLNLLSQNGGFSGIISNSLQGKLMIPRRGTENFVSSIGQLDGRIDLYKTVSLAEKVDDYVSADANIRSDLGNRYLMDLCIMASKLVYENEKVVQNVVERPKSGKNSYRFLEAMGLGTRRDATSFFNHLRRKQTDFFDLNQESETKMMEWGKKSAYYAVAMKLKSLLSEHKNAKFVVTGHSLGGALAILFPCVLVIQEETEIISRLLNIYTFGQPRIGDEKLGMFMEAHLNYPGTRYYRVVYCNDMVPRVPFDDKVFAFKHFGVCLYYDSNYFGQFMDEEPNKNFFDLMNFIPMRLNALWEIFRSFVISHAFGPEYRESWFCTFFRVMGLVLPGIAAHSPIDYVNSVRLGRERRTPFSSLKSFARKS</sequence>
<keyword evidence="4" id="KW-1185">Reference proteome</keyword>
<dbReference type="GO" id="GO:0006629">
    <property type="term" value="P:lipid metabolic process"/>
    <property type="evidence" value="ECO:0007669"/>
    <property type="project" value="InterPro"/>
</dbReference>
<dbReference type="EMBL" id="JAAGAX010000010">
    <property type="protein sequence ID" value="KAF2300880.1"/>
    <property type="molecule type" value="Genomic_DNA"/>
</dbReference>
<evidence type="ECO:0000256" key="1">
    <source>
        <dbReference type="ARBA" id="ARBA00022801"/>
    </source>
</evidence>
<dbReference type="Gene3D" id="3.40.50.1820">
    <property type="entry name" value="alpha/beta hydrolase"/>
    <property type="match status" value="1"/>
</dbReference>
<accession>A0A6A6LHD9</accession>
<organism evidence="3 4">
    <name type="scientific">Hevea brasiliensis</name>
    <name type="common">Para rubber tree</name>
    <name type="synonym">Siphonia brasiliensis</name>
    <dbReference type="NCBI Taxonomy" id="3981"/>
    <lineage>
        <taxon>Eukaryota</taxon>
        <taxon>Viridiplantae</taxon>
        <taxon>Streptophyta</taxon>
        <taxon>Embryophyta</taxon>
        <taxon>Tracheophyta</taxon>
        <taxon>Spermatophyta</taxon>
        <taxon>Magnoliopsida</taxon>
        <taxon>eudicotyledons</taxon>
        <taxon>Gunneridae</taxon>
        <taxon>Pentapetalae</taxon>
        <taxon>rosids</taxon>
        <taxon>fabids</taxon>
        <taxon>Malpighiales</taxon>
        <taxon>Euphorbiaceae</taxon>
        <taxon>Crotonoideae</taxon>
        <taxon>Micrandreae</taxon>
        <taxon>Hevea</taxon>
    </lineage>
</organism>